<protein>
    <recommendedName>
        <fullName evidence="4">BTB domain-containing protein</fullName>
    </recommendedName>
</protein>
<keyword evidence="3" id="KW-1185">Reference proteome</keyword>
<evidence type="ECO:0008006" key="4">
    <source>
        <dbReference type="Google" id="ProtNLM"/>
    </source>
</evidence>
<dbReference type="OrthoDB" id="5275938at2759"/>
<evidence type="ECO:0000313" key="3">
    <source>
        <dbReference type="Proteomes" id="UP000192596"/>
    </source>
</evidence>
<organism evidence="2 3">
    <name type="scientific">Cryoendolithus antarcticus</name>
    <dbReference type="NCBI Taxonomy" id="1507870"/>
    <lineage>
        <taxon>Eukaryota</taxon>
        <taxon>Fungi</taxon>
        <taxon>Dikarya</taxon>
        <taxon>Ascomycota</taxon>
        <taxon>Pezizomycotina</taxon>
        <taxon>Dothideomycetes</taxon>
        <taxon>Dothideomycetidae</taxon>
        <taxon>Cladosporiales</taxon>
        <taxon>Cladosporiaceae</taxon>
        <taxon>Cryoendolithus</taxon>
    </lineage>
</organism>
<evidence type="ECO:0000313" key="2">
    <source>
        <dbReference type="EMBL" id="OQO10875.1"/>
    </source>
</evidence>
<comment type="caution">
    <text evidence="2">The sequence shown here is derived from an EMBL/GenBank/DDBJ whole genome shotgun (WGS) entry which is preliminary data.</text>
</comment>
<accession>A0A1V8THM3</accession>
<dbReference type="Proteomes" id="UP000192596">
    <property type="component" value="Unassembled WGS sequence"/>
</dbReference>
<dbReference type="EMBL" id="NAJO01000008">
    <property type="protein sequence ID" value="OQO10875.1"/>
    <property type="molecule type" value="Genomic_DNA"/>
</dbReference>
<feature type="region of interest" description="Disordered" evidence="1">
    <location>
        <begin position="1"/>
        <end position="31"/>
    </location>
</feature>
<gene>
    <name evidence="2" type="ORF">B0A48_04176</name>
</gene>
<dbReference type="InParanoid" id="A0A1V8THM3"/>
<dbReference type="STRING" id="1507870.A0A1V8THM3"/>
<dbReference type="AlphaFoldDB" id="A0A1V8THM3"/>
<reference evidence="3" key="1">
    <citation type="submission" date="2017-03" db="EMBL/GenBank/DDBJ databases">
        <title>Genomes of endolithic fungi from Antarctica.</title>
        <authorList>
            <person name="Coleine C."/>
            <person name="Masonjones S."/>
            <person name="Stajich J.E."/>
        </authorList>
    </citation>
    <scope>NUCLEOTIDE SEQUENCE [LARGE SCALE GENOMIC DNA]</scope>
    <source>
        <strain evidence="3">CCFEE 5527</strain>
    </source>
</reference>
<name>A0A1V8THM3_9PEZI</name>
<evidence type="ECO:0000256" key="1">
    <source>
        <dbReference type="SAM" id="MobiDB-lite"/>
    </source>
</evidence>
<proteinExistence type="predicted"/>
<sequence length="394" mass="42799">MADSLIAQPNSEHINGEREPKRRRSAPPPLDLVPAAPAVPEIIIDVSEDGDVLLVVTSGWVTRDTAGFRCSSAALSLASPVFKAILATPIATPLPQPPATDSALTSLSPNTEVGKQVPLREPDSDALVVILNIIHFKNLYLPARLAPEKLLHVGTLAAKYQCVEAISRACTPWFDNIYAANLLDDTATMVQAAYHLNDAVFFTRFTNRYIFTAPRPMKVGATSQSDDNIAGALRLRHIAAEASLRFDIDLLLELCAVALGKESKHCIDCPPDTDPEPAPAGSDPAVICAVDSQAAPSYLAAMRDAELWPPSAWAKHEIGDVVERIREFRVPDYDDCDKCDFCLPLTEAFEAKLKLVKKLQKDRLWGLCLDCFRAGGVFHGTCRVEHVKVGSTAV</sequence>